<dbReference type="PANTHER" id="PTHR37423:SF2">
    <property type="entry name" value="MEMBRANE-BOUND LYTIC MUREIN TRANSGLYCOSYLASE C"/>
    <property type="match status" value="1"/>
</dbReference>
<dbReference type="GO" id="GO:0008933">
    <property type="term" value="F:peptidoglycan lytic transglycosylase activity"/>
    <property type="evidence" value="ECO:0007669"/>
    <property type="project" value="InterPro"/>
</dbReference>
<dbReference type="SUPFAM" id="SSF53955">
    <property type="entry name" value="Lysozyme-like"/>
    <property type="match status" value="1"/>
</dbReference>
<sequence>MARRLSSVMHYAHGSPLIGRRAVHRELPRKARWHQLLLRMLMVGITCAPVCTRAADSSVLRSRQPAGVVMVIGGMTDGDDSAPLSQTREPVVQVKGVAPSDDGGHLSMIMEPGRSPSDLSIASSSSTASRVTALAPMVDEIGRTAGVDSALLMAVIDVESGGNALAVSRKGATGLMQLMPDTGARQGALDLFNPRQNVEAGARYLRQLMQQFGDLRLALAAYNAGEGAVQKYGGQIPPYAETMNYVPRVMARYLHYRNVTGLPNGAISNSGTDASQGRFLLVRQNGRAEE</sequence>
<evidence type="ECO:0000313" key="4">
    <source>
        <dbReference type="Proteomes" id="UP000184693"/>
    </source>
</evidence>
<dbReference type="PROSITE" id="PS00922">
    <property type="entry name" value="TRANSGLYCOSYLASE"/>
    <property type="match status" value="1"/>
</dbReference>
<dbReference type="InterPro" id="IPR023346">
    <property type="entry name" value="Lysozyme-like_dom_sf"/>
</dbReference>
<dbReference type="InterPro" id="IPR008258">
    <property type="entry name" value="Transglycosylase_SLT_dom_1"/>
</dbReference>
<dbReference type="EMBL" id="FSRM01000002">
    <property type="protein sequence ID" value="SIO44636.1"/>
    <property type="molecule type" value="Genomic_DNA"/>
</dbReference>
<evidence type="ECO:0000256" key="1">
    <source>
        <dbReference type="ARBA" id="ARBA00007734"/>
    </source>
</evidence>
<dbReference type="Gene3D" id="1.10.530.10">
    <property type="match status" value="1"/>
</dbReference>
<evidence type="ECO:0000313" key="3">
    <source>
        <dbReference type="EMBL" id="SIO44636.1"/>
    </source>
</evidence>
<dbReference type="PANTHER" id="PTHR37423">
    <property type="entry name" value="SOLUBLE LYTIC MUREIN TRANSGLYCOSYLASE-RELATED"/>
    <property type="match status" value="1"/>
</dbReference>
<protein>
    <submittedName>
        <fullName evidence="3">Transglycosylase SLT domain-containing protein</fullName>
    </submittedName>
</protein>
<gene>
    <name evidence="3" type="ORF">SAMN05444168_4553</name>
</gene>
<name>A0A1N6JKU7_9BURK</name>
<dbReference type="AlphaFoldDB" id="A0A1N6JKU7"/>
<dbReference type="GO" id="GO:0016020">
    <property type="term" value="C:membrane"/>
    <property type="evidence" value="ECO:0007669"/>
    <property type="project" value="InterPro"/>
</dbReference>
<dbReference type="GO" id="GO:0000270">
    <property type="term" value="P:peptidoglycan metabolic process"/>
    <property type="evidence" value="ECO:0007669"/>
    <property type="project" value="InterPro"/>
</dbReference>
<dbReference type="Pfam" id="PF01464">
    <property type="entry name" value="SLT"/>
    <property type="match status" value="1"/>
</dbReference>
<dbReference type="Proteomes" id="UP000184693">
    <property type="component" value="Unassembled WGS sequence"/>
</dbReference>
<proteinExistence type="inferred from homology"/>
<accession>A0A1N6JKU7</accession>
<dbReference type="CDD" id="cd00254">
    <property type="entry name" value="LT-like"/>
    <property type="match status" value="1"/>
</dbReference>
<feature type="domain" description="Transglycosylase SLT" evidence="2">
    <location>
        <begin position="139"/>
        <end position="234"/>
    </location>
</feature>
<reference evidence="3 4" key="1">
    <citation type="submission" date="2016-11" db="EMBL/GenBank/DDBJ databases">
        <authorList>
            <person name="Jaros S."/>
            <person name="Januszkiewicz K."/>
            <person name="Wedrychowicz H."/>
        </authorList>
    </citation>
    <scope>NUCLEOTIDE SEQUENCE [LARGE SCALE GENOMIC DNA]</scope>
    <source>
        <strain evidence="3 4">GAS86</strain>
    </source>
</reference>
<evidence type="ECO:0000259" key="2">
    <source>
        <dbReference type="Pfam" id="PF01464"/>
    </source>
</evidence>
<comment type="similarity">
    <text evidence="1">Belongs to the transglycosylase Slt family.</text>
</comment>
<organism evidence="3 4">
    <name type="scientific">Paraburkholderia phenazinium</name>
    <dbReference type="NCBI Taxonomy" id="60549"/>
    <lineage>
        <taxon>Bacteria</taxon>
        <taxon>Pseudomonadati</taxon>
        <taxon>Pseudomonadota</taxon>
        <taxon>Betaproteobacteria</taxon>
        <taxon>Burkholderiales</taxon>
        <taxon>Burkholderiaceae</taxon>
        <taxon>Paraburkholderia</taxon>
    </lineage>
</organism>
<dbReference type="InterPro" id="IPR000189">
    <property type="entry name" value="Transglyc_AS"/>
</dbReference>